<protein>
    <submittedName>
        <fullName evidence="3">Effector protein Tle3 domain-containing protein</fullName>
    </submittedName>
</protein>
<dbReference type="OrthoDB" id="8829067at2"/>
<evidence type="ECO:0000313" key="3">
    <source>
        <dbReference type="RefSeq" id="WP_156924427.1"/>
    </source>
</evidence>
<feature type="non-terminal residue" evidence="3">
    <location>
        <position position="1"/>
    </location>
</feature>
<evidence type="ECO:0000259" key="1">
    <source>
        <dbReference type="Pfam" id="PF11678"/>
    </source>
</evidence>
<keyword evidence="2" id="KW-1185">Reference proteome</keyword>
<reference evidence="3" key="1">
    <citation type="submission" date="2025-08" db="UniProtKB">
        <authorList>
            <consortium name="RefSeq"/>
        </authorList>
    </citation>
    <scope>IDENTIFICATION</scope>
</reference>
<organism evidence="2 3">
    <name type="scientific">Derxia gummosa DSM 723</name>
    <dbReference type="NCBI Taxonomy" id="1121388"/>
    <lineage>
        <taxon>Bacteria</taxon>
        <taxon>Pseudomonadati</taxon>
        <taxon>Pseudomonadota</taxon>
        <taxon>Betaproteobacteria</taxon>
        <taxon>Burkholderiales</taxon>
        <taxon>Alcaligenaceae</taxon>
        <taxon>Derxia</taxon>
    </lineage>
</organism>
<accession>A0A8B6XCH0</accession>
<proteinExistence type="predicted"/>
<sequence length="166" mass="19198">DATGQLVITREETPNEMKRRLMEDTDLRNANENSYHSGVPANARHHEFVTAYDLSLGEPVPFEMEYFGWLEYLRAVADWRTKWQSDENDSDTDADAIPSPDNKQKNELAIYWRNMETDHQCKAWIDKTFTYHKHGLLPDDLPEISSLKLVNSANIGQRKSQSNGKQ</sequence>
<name>A0A8B6XCH0_9BURK</name>
<feature type="domain" description="Antibacterial effector protein Tle3 C-terminal" evidence="1">
    <location>
        <begin position="4"/>
        <end position="144"/>
    </location>
</feature>
<dbReference type="Proteomes" id="UP000675920">
    <property type="component" value="Unplaced"/>
</dbReference>
<dbReference type="RefSeq" id="WP_156924427.1">
    <property type="nucleotide sequence ID" value="NZ_AXWS01000013.1"/>
</dbReference>
<dbReference type="Pfam" id="PF11678">
    <property type="entry name" value="Tle3_C"/>
    <property type="match status" value="1"/>
</dbReference>
<dbReference type="AlphaFoldDB" id="A0A8B6XCH0"/>
<evidence type="ECO:0000313" key="2">
    <source>
        <dbReference type="Proteomes" id="UP000675920"/>
    </source>
</evidence>
<dbReference type="InterPro" id="IPR021692">
    <property type="entry name" value="Tle3_C"/>
</dbReference>